<dbReference type="InterPro" id="IPR057626">
    <property type="entry name" value="S-S_Temptin"/>
</dbReference>
<evidence type="ECO:0000259" key="9">
    <source>
        <dbReference type="Pfam" id="PF03712"/>
    </source>
</evidence>
<keyword evidence="7" id="KW-0472">Membrane</keyword>
<name>A0A6J8AA82_MYTCO</name>
<keyword evidence="4" id="KW-0503">Monooxygenase</keyword>
<reference evidence="11 12" key="1">
    <citation type="submission" date="2020-06" db="EMBL/GenBank/DDBJ databases">
        <authorList>
            <person name="Li R."/>
            <person name="Bekaert M."/>
        </authorList>
    </citation>
    <scope>NUCLEOTIDE SEQUENCE [LARGE SCALE GENOMIC DNA]</scope>
    <source>
        <strain evidence="12">wild</strain>
    </source>
</reference>
<evidence type="ECO:0000256" key="5">
    <source>
        <dbReference type="ARBA" id="ARBA00023157"/>
    </source>
</evidence>
<dbReference type="InterPro" id="IPR008977">
    <property type="entry name" value="PHM/PNGase_F_dom_sf"/>
</dbReference>
<proteinExistence type="predicted"/>
<feature type="transmembrane region" description="Helical" evidence="7">
    <location>
        <begin position="21"/>
        <end position="42"/>
    </location>
</feature>
<dbReference type="Gene3D" id="2.60.120.310">
    <property type="entry name" value="Copper type II, ascorbate-dependent monooxygenase, N-terminal domain"/>
    <property type="match status" value="1"/>
</dbReference>
<dbReference type="InterPro" id="IPR014784">
    <property type="entry name" value="Cu2_ascorb_mOase-like_C"/>
</dbReference>
<keyword evidence="3" id="KW-0186">Copper</keyword>
<evidence type="ECO:0000259" key="8">
    <source>
        <dbReference type="Pfam" id="PF01082"/>
    </source>
</evidence>
<dbReference type="PANTHER" id="PTHR10157">
    <property type="entry name" value="DOPAMINE BETA HYDROXYLASE RELATED"/>
    <property type="match status" value="1"/>
</dbReference>
<dbReference type="PROSITE" id="PS00084">
    <property type="entry name" value="CU2_MONOOXYGENASE_1"/>
    <property type="match status" value="1"/>
</dbReference>
<feature type="domain" description="Copper type II ascorbate-dependent monooxygenase C-terminal" evidence="9">
    <location>
        <begin position="311"/>
        <end position="455"/>
    </location>
</feature>
<protein>
    <submittedName>
        <fullName evidence="11">Temptin</fullName>
    </submittedName>
</protein>
<dbReference type="GO" id="GO:0005507">
    <property type="term" value="F:copper ion binding"/>
    <property type="evidence" value="ECO:0007669"/>
    <property type="project" value="InterPro"/>
</dbReference>
<evidence type="ECO:0000256" key="7">
    <source>
        <dbReference type="SAM" id="Phobius"/>
    </source>
</evidence>
<keyword evidence="7" id="KW-0812">Transmembrane</keyword>
<keyword evidence="1" id="KW-0479">Metal-binding</keyword>
<evidence type="ECO:0000256" key="6">
    <source>
        <dbReference type="ARBA" id="ARBA00023180"/>
    </source>
</evidence>
<sequence length="623" mass="71317">MKCKLQLFGYPQGIMDNVLNWLVIKLCVLITVSHVAVAFPMFQDVIPNGDKLPHPCKPNYIWHGVGHRADRGEGPLNDFGKDFRRLGKKWNKSLCQLDSDKDGISNGEELGDPDCVWTPETIPQRQNKITHPGVCDPWESEKCKKQNAWVDCDIDELKCAAIYDESVMNITIRMPETKVPNTETNYMCTMFDLPSDGDFHIIASVPYIVNNYVMHHMLLFGCKDTDEVRQIDPNKPKLCKMGAKGCSDIISAWTVGSPGQCAPKEFGYRIGMKGYKRVLLQAHWNNPELKEDYVDSSGLTLYYTSKLRPNDAAVLMVGSSSFKLPPGRSDVEVVGTCSKQCSKEKFKGPIYVTAALNHMHYLECWFLKIQKILRKRKIQDITNEENFDYDKPVTHSFNIPIEVQPGDELKTTCVFKTTSKLNYTYYGQGTNDEMCFGFLTFYPAKNVKRKFCTSWKSIPVCELIAPIVRGCQTAKFTNLSNPEFTEMRTAVKDHCSTNHTCLEKCKDHLTIISSHPCMNGDVGKYIKYRLKKFGDSSVTDFYNGIQSCSLKHAPLLSQPNTAKSISIFQFHVIASFWFYCHVYHLNRCKHSYHVNHINQYKYCYHVDHIHQCKQSYHINHTQK</sequence>
<evidence type="ECO:0000256" key="4">
    <source>
        <dbReference type="ARBA" id="ARBA00023033"/>
    </source>
</evidence>
<dbReference type="AlphaFoldDB" id="A0A6J8AA82"/>
<dbReference type="InterPro" id="IPR020611">
    <property type="entry name" value="Cu2_ascorb_mOase_CS-1"/>
</dbReference>
<dbReference type="InterPro" id="IPR000323">
    <property type="entry name" value="Cu2_ascorb_mOase_N"/>
</dbReference>
<accession>A0A6J8AA82</accession>
<keyword evidence="12" id="KW-1185">Reference proteome</keyword>
<feature type="domain" description="Copper type II ascorbate-dependent monooxygenase N-terminal" evidence="8">
    <location>
        <begin position="171"/>
        <end position="290"/>
    </location>
</feature>
<dbReference type="SUPFAM" id="SSF49742">
    <property type="entry name" value="PHM/PNGase F"/>
    <property type="match status" value="2"/>
</dbReference>
<evidence type="ECO:0000256" key="2">
    <source>
        <dbReference type="ARBA" id="ARBA00023002"/>
    </source>
</evidence>
<dbReference type="InterPro" id="IPR000945">
    <property type="entry name" value="DBH-like"/>
</dbReference>
<dbReference type="OrthoDB" id="10003276at2759"/>
<dbReference type="Pfam" id="PF24784">
    <property type="entry name" value="Temptin_C"/>
    <property type="match status" value="1"/>
</dbReference>
<feature type="domain" description="Temptin Cys/Cys disulfide" evidence="10">
    <location>
        <begin position="37"/>
        <end position="134"/>
    </location>
</feature>
<evidence type="ECO:0000313" key="11">
    <source>
        <dbReference type="EMBL" id="CAC5364979.1"/>
    </source>
</evidence>
<evidence type="ECO:0000256" key="3">
    <source>
        <dbReference type="ARBA" id="ARBA00023008"/>
    </source>
</evidence>
<dbReference type="GO" id="GO:0004500">
    <property type="term" value="F:dopamine beta-monooxygenase activity"/>
    <property type="evidence" value="ECO:0007669"/>
    <property type="project" value="InterPro"/>
</dbReference>
<dbReference type="InterPro" id="IPR024548">
    <property type="entry name" value="Cu2_monoox_C"/>
</dbReference>
<dbReference type="EMBL" id="CACVKT020001098">
    <property type="protein sequence ID" value="CAC5364979.1"/>
    <property type="molecule type" value="Genomic_DNA"/>
</dbReference>
<keyword evidence="5" id="KW-1015">Disulfide bond</keyword>
<dbReference type="InterPro" id="IPR036939">
    <property type="entry name" value="Cu2_ascorb_mOase_N_sf"/>
</dbReference>
<keyword evidence="6" id="KW-0325">Glycoprotein</keyword>
<keyword evidence="7" id="KW-1133">Transmembrane helix</keyword>
<evidence type="ECO:0000256" key="1">
    <source>
        <dbReference type="ARBA" id="ARBA00022723"/>
    </source>
</evidence>
<organism evidence="11 12">
    <name type="scientific">Mytilus coruscus</name>
    <name type="common">Sea mussel</name>
    <dbReference type="NCBI Taxonomy" id="42192"/>
    <lineage>
        <taxon>Eukaryota</taxon>
        <taxon>Metazoa</taxon>
        <taxon>Spiralia</taxon>
        <taxon>Lophotrochozoa</taxon>
        <taxon>Mollusca</taxon>
        <taxon>Bivalvia</taxon>
        <taxon>Autobranchia</taxon>
        <taxon>Pteriomorphia</taxon>
        <taxon>Mytilida</taxon>
        <taxon>Mytiloidea</taxon>
        <taxon>Mytilidae</taxon>
        <taxon>Mytilinae</taxon>
        <taxon>Mytilus</taxon>
    </lineage>
</organism>
<keyword evidence="2" id="KW-0560">Oxidoreductase</keyword>
<dbReference type="PANTHER" id="PTHR10157:SF23">
    <property type="entry name" value="MOXD1 HOMOLOG 1"/>
    <property type="match status" value="1"/>
</dbReference>
<gene>
    <name evidence="11" type="ORF">MCOR_5824</name>
</gene>
<evidence type="ECO:0000259" key="10">
    <source>
        <dbReference type="Pfam" id="PF24784"/>
    </source>
</evidence>
<dbReference type="Proteomes" id="UP000507470">
    <property type="component" value="Unassembled WGS sequence"/>
</dbReference>
<dbReference type="Gene3D" id="2.60.120.230">
    <property type="match status" value="1"/>
</dbReference>
<dbReference type="Pfam" id="PF03712">
    <property type="entry name" value="Cu2_monoox_C"/>
    <property type="match status" value="1"/>
</dbReference>
<evidence type="ECO:0000313" key="12">
    <source>
        <dbReference type="Proteomes" id="UP000507470"/>
    </source>
</evidence>
<dbReference type="Pfam" id="PF01082">
    <property type="entry name" value="Cu2_monooxygen"/>
    <property type="match status" value="1"/>
</dbReference>